<dbReference type="PANTHER" id="PTHR47427">
    <property type="entry name" value="PROTEIN STE12"/>
    <property type="match status" value="1"/>
</dbReference>
<organism evidence="9 10">
    <name type="scientific">Pseudozyma flocculosa</name>
    <dbReference type="NCBI Taxonomy" id="84751"/>
    <lineage>
        <taxon>Eukaryota</taxon>
        <taxon>Fungi</taxon>
        <taxon>Dikarya</taxon>
        <taxon>Basidiomycota</taxon>
        <taxon>Ustilaginomycotina</taxon>
        <taxon>Ustilaginomycetes</taxon>
        <taxon>Ustilaginales</taxon>
        <taxon>Ustilaginaceae</taxon>
        <taxon>Pseudozyma</taxon>
    </lineage>
</organism>
<dbReference type="GO" id="GO:1990527">
    <property type="term" value="C:Tec1p-Ste12p-Dig1p complex"/>
    <property type="evidence" value="ECO:0007669"/>
    <property type="project" value="TreeGrafter"/>
</dbReference>
<feature type="compositionally biased region" description="Basic and acidic residues" evidence="7">
    <location>
        <begin position="148"/>
        <end position="157"/>
    </location>
</feature>
<dbReference type="GO" id="GO:0008270">
    <property type="term" value="F:zinc ion binding"/>
    <property type="evidence" value="ECO:0007669"/>
    <property type="project" value="UniProtKB-KW"/>
</dbReference>
<comment type="subcellular location">
    <subcellularLocation>
        <location evidence="1">Nucleus</location>
    </subcellularLocation>
</comment>
<evidence type="ECO:0000256" key="5">
    <source>
        <dbReference type="ARBA" id="ARBA00023242"/>
    </source>
</evidence>
<evidence type="ECO:0000256" key="1">
    <source>
        <dbReference type="ARBA" id="ARBA00004123"/>
    </source>
</evidence>
<dbReference type="EMBL" id="OOIP01000005">
    <property type="protein sequence ID" value="SPO36914.1"/>
    <property type="molecule type" value="Genomic_DNA"/>
</dbReference>
<dbReference type="FunFam" id="3.30.160.60:FF:004170">
    <property type="match status" value="1"/>
</dbReference>
<dbReference type="GO" id="GO:0005634">
    <property type="term" value="C:nucleus"/>
    <property type="evidence" value="ECO:0007669"/>
    <property type="project" value="UniProtKB-SubCell"/>
</dbReference>
<evidence type="ECO:0000259" key="8">
    <source>
        <dbReference type="PROSITE" id="PS50157"/>
    </source>
</evidence>
<dbReference type="FunFam" id="3.30.160.60:FF:000446">
    <property type="entry name" value="Zinc finger protein"/>
    <property type="match status" value="1"/>
</dbReference>
<reference evidence="9 10" key="1">
    <citation type="submission" date="2018-03" db="EMBL/GenBank/DDBJ databases">
        <authorList>
            <person name="Guldener U."/>
        </authorList>
    </citation>
    <scope>NUCLEOTIDE SEQUENCE [LARGE SCALE GENOMIC DNA]</scope>
    <source>
        <strain evidence="9 10">DAOM196992</strain>
    </source>
</reference>
<feature type="region of interest" description="Disordered" evidence="7">
    <location>
        <begin position="394"/>
        <end position="425"/>
    </location>
</feature>
<accession>A0A5C3EXF9</accession>
<feature type="region of interest" description="Disordered" evidence="7">
    <location>
        <begin position="465"/>
        <end position="510"/>
    </location>
</feature>
<dbReference type="PROSITE" id="PS00028">
    <property type="entry name" value="ZINC_FINGER_C2H2_1"/>
    <property type="match status" value="1"/>
</dbReference>
<feature type="region of interest" description="Disordered" evidence="7">
    <location>
        <begin position="620"/>
        <end position="676"/>
    </location>
</feature>
<evidence type="ECO:0000256" key="3">
    <source>
        <dbReference type="ARBA" id="ARBA00022771"/>
    </source>
</evidence>
<feature type="compositionally biased region" description="Polar residues" evidence="7">
    <location>
        <begin position="414"/>
        <end position="425"/>
    </location>
</feature>
<dbReference type="Gene3D" id="3.30.160.60">
    <property type="entry name" value="Classic Zinc Finger"/>
    <property type="match status" value="2"/>
</dbReference>
<dbReference type="OrthoDB" id="654211at2759"/>
<feature type="compositionally biased region" description="Polar residues" evidence="7">
    <location>
        <begin position="1"/>
        <end position="36"/>
    </location>
</feature>
<feature type="compositionally biased region" description="Low complexity" evidence="7">
    <location>
        <begin position="37"/>
        <end position="73"/>
    </location>
</feature>
<dbReference type="Proteomes" id="UP000323386">
    <property type="component" value="Unassembled WGS sequence"/>
</dbReference>
<feature type="domain" description="C2H2-type" evidence="8">
    <location>
        <begin position="518"/>
        <end position="544"/>
    </location>
</feature>
<dbReference type="GO" id="GO:0003700">
    <property type="term" value="F:DNA-binding transcription factor activity"/>
    <property type="evidence" value="ECO:0007669"/>
    <property type="project" value="TreeGrafter"/>
</dbReference>
<evidence type="ECO:0000256" key="4">
    <source>
        <dbReference type="ARBA" id="ARBA00022833"/>
    </source>
</evidence>
<dbReference type="SMART" id="SM00355">
    <property type="entry name" value="ZnF_C2H2"/>
    <property type="match status" value="2"/>
</dbReference>
<gene>
    <name evidence="9" type="ORF">PSFLO_02385</name>
</gene>
<dbReference type="PANTHER" id="PTHR47427:SF2">
    <property type="entry name" value="C2H2-TYPE DOMAIN-CONTAINING PROTEIN"/>
    <property type="match status" value="1"/>
</dbReference>
<feature type="compositionally biased region" description="Low complexity" evidence="7">
    <location>
        <begin position="124"/>
        <end position="144"/>
    </location>
</feature>
<dbReference type="Pfam" id="PF00096">
    <property type="entry name" value="zf-C2H2"/>
    <property type="match status" value="1"/>
</dbReference>
<evidence type="ECO:0000313" key="9">
    <source>
        <dbReference type="EMBL" id="SPO36914.1"/>
    </source>
</evidence>
<dbReference type="GO" id="GO:1990526">
    <property type="term" value="C:Ste12p-Dig1p-Dig2p complex"/>
    <property type="evidence" value="ECO:0007669"/>
    <property type="project" value="TreeGrafter"/>
</dbReference>
<feature type="compositionally biased region" description="Polar residues" evidence="7">
    <location>
        <begin position="486"/>
        <end position="498"/>
    </location>
</feature>
<protein>
    <submittedName>
        <fullName evidence="9">Related to C2H2-type zinc finger protein</fullName>
    </submittedName>
</protein>
<dbReference type="PROSITE" id="PS50157">
    <property type="entry name" value="ZINC_FINGER_C2H2_2"/>
    <property type="match status" value="2"/>
</dbReference>
<feature type="domain" description="C2H2-type" evidence="8">
    <location>
        <begin position="545"/>
        <end position="569"/>
    </location>
</feature>
<feature type="region of interest" description="Disordered" evidence="7">
    <location>
        <begin position="263"/>
        <end position="299"/>
    </location>
</feature>
<feature type="region of interest" description="Disordered" evidence="7">
    <location>
        <begin position="208"/>
        <end position="238"/>
    </location>
</feature>
<dbReference type="InterPro" id="IPR013087">
    <property type="entry name" value="Znf_C2H2_type"/>
</dbReference>
<keyword evidence="5" id="KW-0539">Nucleus</keyword>
<keyword evidence="3 6" id="KW-0863">Zinc-finger</keyword>
<evidence type="ECO:0000256" key="6">
    <source>
        <dbReference type="PROSITE-ProRule" id="PRU00042"/>
    </source>
</evidence>
<dbReference type="AlphaFoldDB" id="A0A5C3EXF9"/>
<evidence type="ECO:0000256" key="7">
    <source>
        <dbReference type="SAM" id="MobiDB-lite"/>
    </source>
</evidence>
<keyword evidence="2" id="KW-0479">Metal-binding</keyword>
<sequence length="676" mass="70546">MNSQRQSHSPSDMGSQMQSPQGHAHSDSTGSASTPPNAAFNNGLLGNSLGLLDSFNPSYQPSSVSMSHSQSSPAYSFPHNANGQPAYGSRRGSISSASSSSFSASNLSEGHAHPNGYSPRTYQASVSPAGLPSSLSSISGLAIGTPDTPHHPELHQDFQSHLGQSPFVHGQHNALLAMSHGRDDAGEMPPPMTKRRAVQSFDAGMFQTSSFDDHGRGPMPSLVDSDGSDETTPMPPSTGTFAGFPSTDLSDSFRHGHSPLTPITAGHRASYSGPSYPYPTPGHSHSHNTTPDHSVRGLGSAQTSPYFAGLPQARMQRTDSFDTEGAGHVEFGTSPCSKDPPALLTLSKLHATKTEKLGGPFYRNEPLSPHSFPVHRASISEMPNGVGASAMVRGASAPAHHPARSGSSSGGSSQGSFPMTPTSASFPGIDFRKANMYPTTPGSVPPSPGYDAYFSAPGMSFSRSSTGSLASPVAVSPGSLLDGRSRSMSGSVTRNTPRSRARNTGPPPLIVSSADKLHVCHCGKRFKRMEHLKRHNRTHTQERPHKCPVESCGKFFGRSDNLAQHLKTHFRPAGLVGRSSELLSLATGGDKFRSNEPRHDPHAAAQSAAAAAAAAHAAASTKGRGSISESALGGPIALSKPQQPRQVLSPSGGVSVNGSPTSIGAPVLMQQPTGLW</sequence>
<dbReference type="SUPFAM" id="SSF57667">
    <property type="entry name" value="beta-beta-alpha zinc fingers"/>
    <property type="match status" value="1"/>
</dbReference>
<keyword evidence="10" id="KW-1185">Reference proteome</keyword>
<feature type="compositionally biased region" description="Low complexity" evidence="7">
    <location>
        <begin position="647"/>
        <end position="662"/>
    </location>
</feature>
<feature type="compositionally biased region" description="Low complexity" evidence="7">
    <location>
        <begin position="88"/>
        <end position="105"/>
    </location>
</feature>
<feature type="compositionally biased region" description="Low complexity" evidence="7">
    <location>
        <begin position="394"/>
        <end position="407"/>
    </location>
</feature>
<dbReference type="InterPro" id="IPR036236">
    <property type="entry name" value="Znf_C2H2_sf"/>
</dbReference>
<evidence type="ECO:0000313" key="10">
    <source>
        <dbReference type="Proteomes" id="UP000323386"/>
    </source>
</evidence>
<name>A0A5C3EXF9_9BASI</name>
<feature type="region of interest" description="Disordered" evidence="7">
    <location>
        <begin position="1"/>
        <end position="157"/>
    </location>
</feature>
<proteinExistence type="predicted"/>
<keyword evidence="4" id="KW-0862">Zinc</keyword>
<dbReference type="InterPro" id="IPR052127">
    <property type="entry name" value="STE12_transcription_factor"/>
</dbReference>
<evidence type="ECO:0000256" key="2">
    <source>
        <dbReference type="ARBA" id="ARBA00022723"/>
    </source>
</evidence>